<accession>A0ABR1EXY3</accession>
<feature type="compositionally biased region" description="Low complexity" evidence="1">
    <location>
        <begin position="43"/>
        <end position="57"/>
    </location>
</feature>
<proteinExistence type="predicted"/>
<organism evidence="2 3">
    <name type="scientific">Myxozyma melibiosi</name>
    <dbReference type="NCBI Taxonomy" id="54550"/>
    <lineage>
        <taxon>Eukaryota</taxon>
        <taxon>Fungi</taxon>
        <taxon>Dikarya</taxon>
        <taxon>Ascomycota</taxon>
        <taxon>Saccharomycotina</taxon>
        <taxon>Lipomycetes</taxon>
        <taxon>Lipomycetales</taxon>
        <taxon>Lipomycetaceae</taxon>
        <taxon>Myxozyma</taxon>
    </lineage>
</organism>
<keyword evidence="3" id="KW-1185">Reference proteome</keyword>
<protein>
    <submittedName>
        <fullName evidence="2">Uncharacterized protein</fullName>
    </submittedName>
</protein>
<evidence type="ECO:0000313" key="3">
    <source>
        <dbReference type="Proteomes" id="UP001498771"/>
    </source>
</evidence>
<feature type="region of interest" description="Disordered" evidence="1">
    <location>
        <begin position="1"/>
        <end position="92"/>
    </location>
</feature>
<feature type="compositionally biased region" description="Pro residues" evidence="1">
    <location>
        <begin position="58"/>
        <end position="67"/>
    </location>
</feature>
<evidence type="ECO:0000256" key="1">
    <source>
        <dbReference type="SAM" id="MobiDB-lite"/>
    </source>
</evidence>
<dbReference type="Proteomes" id="UP001498771">
    <property type="component" value="Unassembled WGS sequence"/>
</dbReference>
<name>A0ABR1EXY3_9ASCO</name>
<comment type="caution">
    <text evidence="2">The sequence shown here is derived from an EMBL/GenBank/DDBJ whole genome shotgun (WGS) entry which is preliminary data.</text>
</comment>
<evidence type="ECO:0000313" key="2">
    <source>
        <dbReference type="EMBL" id="KAK7202466.1"/>
    </source>
</evidence>
<sequence length="206" mass="22384">MSSAPKPDTHNPPHTLNYAASYYAAPQLPPTPPSAVDKVPSQLLLDAPPKAPLKTPLKTPPPPPPPFAAATTAENTKDTQDEPAPSHNSIFSHKPDITFADLSLTARDAQRNLDNDLSRTGRVGRLVRSAASAPVASTSRATTVSIALKPAKTKSLPVAFDYADDGRDYERSEEELIERECVYVRRCFNCFKPWRGESAICNSIYS</sequence>
<gene>
    <name evidence="2" type="ORF">BZA70DRAFT_285850</name>
</gene>
<dbReference type="GeneID" id="90039319"/>
<dbReference type="EMBL" id="JBBJBU010000017">
    <property type="protein sequence ID" value="KAK7202466.1"/>
    <property type="molecule type" value="Genomic_DNA"/>
</dbReference>
<dbReference type="RefSeq" id="XP_064765499.1">
    <property type="nucleotide sequence ID" value="XM_064913807.1"/>
</dbReference>
<reference evidence="2 3" key="1">
    <citation type="submission" date="2024-03" db="EMBL/GenBank/DDBJ databases">
        <title>Genome-scale model development and genomic sequencing of the oleaginous clade Lipomyces.</title>
        <authorList>
            <consortium name="Lawrence Berkeley National Laboratory"/>
            <person name="Czajka J.J."/>
            <person name="Han Y."/>
            <person name="Kim J."/>
            <person name="Mondo S.J."/>
            <person name="Hofstad B.A."/>
            <person name="Robles A."/>
            <person name="Haridas S."/>
            <person name="Riley R."/>
            <person name="LaButti K."/>
            <person name="Pangilinan J."/>
            <person name="Andreopoulos W."/>
            <person name="Lipzen A."/>
            <person name="Yan J."/>
            <person name="Wang M."/>
            <person name="Ng V."/>
            <person name="Grigoriev I.V."/>
            <person name="Spatafora J.W."/>
            <person name="Magnuson J.K."/>
            <person name="Baker S.E."/>
            <person name="Pomraning K.R."/>
        </authorList>
    </citation>
    <scope>NUCLEOTIDE SEQUENCE [LARGE SCALE GENOMIC DNA]</scope>
    <source>
        <strain evidence="2 3">Phaff 52-87</strain>
    </source>
</reference>